<gene>
    <name evidence="9" type="ORF">ACFPET_18680</name>
</gene>
<dbReference type="Gene3D" id="3.90.1720.10">
    <property type="entry name" value="endopeptidase domain like (from Nostoc punctiforme)"/>
    <property type="match status" value="1"/>
</dbReference>
<feature type="region of interest" description="Disordered" evidence="6">
    <location>
        <begin position="31"/>
        <end position="62"/>
    </location>
</feature>
<keyword evidence="4" id="KW-0788">Thiol protease</keyword>
<dbReference type="PROSITE" id="PS51257">
    <property type="entry name" value="PROKAR_LIPOPROTEIN"/>
    <property type="match status" value="1"/>
</dbReference>
<accession>A0ABV8U2C1</accession>
<evidence type="ECO:0000256" key="6">
    <source>
        <dbReference type="SAM" id="MobiDB-lite"/>
    </source>
</evidence>
<comment type="caution">
    <text evidence="9">The sequence shown here is derived from an EMBL/GenBank/DDBJ whole genome shotgun (WGS) entry which is preliminary data.</text>
</comment>
<feature type="region of interest" description="Disordered" evidence="6">
    <location>
        <begin position="358"/>
        <end position="478"/>
    </location>
</feature>
<dbReference type="RefSeq" id="WP_380624003.1">
    <property type="nucleotide sequence ID" value="NZ_JBHSDK010000028.1"/>
</dbReference>
<comment type="similarity">
    <text evidence="1">Belongs to the peptidase C40 family.</text>
</comment>
<dbReference type="InterPro" id="IPR038765">
    <property type="entry name" value="Papain-like_cys_pep_sf"/>
</dbReference>
<evidence type="ECO:0000256" key="5">
    <source>
        <dbReference type="SAM" id="Coils"/>
    </source>
</evidence>
<feature type="chain" id="PRO_5046124095" evidence="7">
    <location>
        <begin position="30"/>
        <end position="478"/>
    </location>
</feature>
<organism evidence="9 10">
    <name type="scientific">Salininema proteolyticum</name>
    <dbReference type="NCBI Taxonomy" id="1607685"/>
    <lineage>
        <taxon>Bacteria</taxon>
        <taxon>Bacillati</taxon>
        <taxon>Actinomycetota</taxon>
        <taxon>Actinomycetes</taxon>
        <taxon>Glycomycetales</taxon>
        <taxon>Glycomycetaceae</taxon>
        <taxon>Salininema</taxon>
    </lineage>
</organism>
<feature type="compositionally biased region" description="Basic and acidic residues" evidence="6">
    <location>
        <begin position="51"/>
        <end position="62"/>
    </location>
</feature>
<name>A0ABV8U2C1_9ACTN</name>
<keyword evidence="7" id="KW-0732">Signal</keyword>
<feature type="compositionally biased region" description="Basic and acidic residues" evidence="6">
    <location>
        <begin position="468"/>
        <end position="478"/>
    </location>
</feature>
<evidence type="ECO:0000256" key="2">
    <source>
        <dbReference type="ARBA" id="ARBA00022670"/>
    </source>
</evidence>
<evidence type="ECO:0000256" key="7">
    <source>
        <dbReference type="SAM" id="SignalP"/>
    </source>
</evidence>
<proteinExistence type="inferred from homology"/>
<dbReference type="PROSITE" id="PS51935">
    <property type="entry name" value="NLPC_P60"/>
    <property type="match status" value="1"/>
</dbReference>
<feature type="compositionally biased region" description="Low complexity" evidence="6">
    <location>
        <begin position="444"/>
        <end position="465"/>
    </location>
</feature>
<dbReference type="EMBL" id="JBHSDK010000028">
    <property type="protein sequence ID" value="MFC4337231.1"/>
    <property type="molecule type" value="Genomic_DNA"/>
</dbReference>
<feature type="compositionally biased region" description="Pro residues" evidence="6">
    <location>
        <begin position="427"/>
        <end position="443"/>
    </location>
</feature>
<dbReference type="InterPro" id="IPR000064">
    <property type="entry name" value="NLP_P60_dom"/>
</dbReference>
<feature type="compositionally biased region" description="Basic and acidic residues" evidence="6">
    <location>
        <begin position="373"/>
        <end position="386"/>
    </location>
</feature>
<evidence type="ECO:0000313" key="9">
    <source>
        <dbReference type="EMBL" id="MFC4337231.1"/>
    </source>
</evidence>
<keyword evidence="10" id="KW-1185">Reference proteome</keyword>
<dbReference type="PANTHER" id="PTHR47359">
    <property type="entry name" value="PEPTIDOGLYCAN DL-ENDOPEPTIDASE CWLO"/>
    <property type="match status" value="1"/>
</dbReference>
<feature type="signal peptide" evidence="7">
    <location>
        <begin position="1"/>
        <end position="29"/>
    </location>
</feature>
<dbReference type="Pfam" id="PF00877">
    <property type="entry name" value="NLPC_P60"/>
    <property type="match status" value="1"/>
</dbReference>
<feature type="coiled-coil region" evidence="5">
    <location>
        <begin position="161"/>
        <end position="220"/>
    </location>
</feature>
<evidence type="ECO:0000256" key="4">
    <source>
        <dbReference type="ARBA" id="ARBA00022807"/>
    </source>
</evidence>
<feature type="compositionally biased region" description="Low complexity" evidence="6">
    <location>
        <begin position="390"/>
        <end position="426"/>
    </location>
</feature>
<dbReference type="PANTHER" id="PTHR47359:SF3">
    <property type="entry name" value="NLP_P60 DOMAIN-CONTAINING PROTEIN-RELATED"/>
    <property type="match status" value="1"/>
</dbReference>
<evidence type="ECO:0000256" key="1">
    <source>
        <dbReference type="ARBA" id="ARBA00007074"/>
    </source>
</evidence>
<sequence>MRIPRGLARWMIASGTAGVLACTALPVQANPGEAVPDSGERPAGSAAADPNRVESETKGPFAEKIDALKSETARLSGLLESAKIEVGGRTEKLTTALLAARDARDAVDGAKADVEDAAGAALVEADKDGEIDWDLTPEELTAGASPIERAVAGLNGAEADLALAEAVADAAELSLERSKDRLAGLEDDFDEKEKELEEFVEKNEEEIEKLEREREKEAREHLDGISTEVDGTYADPRAVEAAEWALKQLGKPYRWGATGTAEFDCSSLVQEAYKTVGYNLPRVAHDQYYHTRLKSVPVERLLPGDLLYWSDDSGDWRSITHTAMYIGDGKVVQAPQPGDVVKISSVWFENFHGATRVFDAKEDPDAGDDGDDDGKPSDKPSDKPSEEPTDGPSESPTGSPSPSPTDGGSESPSPSPTGGESETPSESPSPSPSESPSPSPSPTDEPASPSESPSPSEEGVTPTTTRSASRESEPSGGE</sequence>
<dbReference type="Proteomes" id="UP001595823">
    <property type="component" value="Unassembled WGS sequence"/>
</dbReference>
<keyword evidence="5" id="KW-0175">Coiled coil</keyword>
<dbReference type="InterPro" id="IPR051794">
    <property type="entry name" value="PG_Endopeptidase_C40"/>
</dbReference>
<evidence type="ECO:0000256" key="3">
    <source>
        <dbReference type="ARBA" id="ARBA00022801"/>
    </source>
</evidence>
<reference evidence="10" key="1">
    <citation type="journal article" date="2019" name="Int. J. Syst. Evol. Microbiol.">
        <title>The Global Catalogue of Microorganisms (GCM) 10K type strain sequencing project: providing services to taxonomists for standard genome sequencing and annotation.</title>
        <authorList>
            <consortium name="The Broad Institute Genomics Platform"/>
            <consortium name="The Broad Institute Genome Sequencing Center for Infectious Disease"/>
            <person name="Wu L."/>
            <person name="Ma J."/>
        </authorList>
    </citation>
    <scope>NUCLEOTIDE SEQUENCE [LARGE SCALE GENOMIC DNA]</scope>
    <source>
        <strain evidence="10">IBRC-M 10908</strain>
    </source>
</reference>
<feature type="domain" description="NlpC/P60" evidence="8">
    <location>
        <begin position="231"/>
        <end position="358"/>
    </location>
</feature>
<evidence type="ECO:0000313" key="10">
    <source>
        <dbReference type="Proteomes" id="UP001595823"/>
    </source>
</evidence>
<keyword evidence="2" id="KW-0645">Protease</keyword>
<protein>
    <submittedName>
        <fullName evidence="9">C40 family peptidase</fullName>
    </submittedName>
</protein>
<dbReference type="SUPFAM" id="SSF54001">
    <property type="entry name" value="Cysteine proteinases"/>
    <property type="match status" value="1"/>
</dbReference>
<keyword evidence="3" id="KW-0378">Hydrolase</keyword>
<evidence type="ECO:0000259" key="8">
    <source>
        <dbReference type="PROSITE" id="PS51935"/>
    </source>
</evidence>